<sequence length="473" mass="52364">MRMVMMMSKKDQEHRDSTTDFFLKFISKEKENPEKLEEKHLTTQMINAEIDSKGESFVNGAIKVMNFINSTLDKMLQSGLSLKILSFILATILLFTVNGGNFDSIFSTPNSGDYIQSVPVKIENLQDDFVVAGMPETVSVGLVGPSIDIYNTKFMKNYEVYADFSGVGEGEQTVELKSRNFSSNLEVLIVPQTVTVTVSQKVTKTFSLGYHFKNEDSLISKSSVSVDSMEHSEVEVRGSKDNIDNVYSVQAIIDLKGVTDSFTQKCKIKAYDRSGKALDVSVIPSTVKVDCSLSNYSKSVPLVPEYTGTIATGYAVDSMTFSKDKVKIYGDESKLKDIENVKVKVDISDLEEGKTFKDLKLLSVSDVNKMSFTTVDGTISIVPSAQRQFVDIPIHIKNGKSGNVTLSQDTCNLTITGTSERINALTNEDIKVYANVGGLKKGRHNVKLEVELSDSTLSYRLDSDEQIRVNIKK</sequence>
<evidence type="ECO:0000313" key="3">
    <source>
        <dbReference type="Proteomes" id="UP000241201"/>
    </source>
</evidence>
<dbReference type="EMBL" id="PYLP01000007">
    <property type="protein sequence ID" value="PST40385.1"/>
    <property type="molecule type" value="Genomic_DNA"/>
</dbReference>
<dbReference type="Gene3D" id="2.170.120.30">
    <property type="match status" value="2"/>
</dbReference>
<keyword evidence="1" id="KW-0812">Transmembrane</keyword>
<reference evidence="3" key="1">
    <citation type="submission" date="2018-03" db="EMBL/GenBank/DDBJ databases">
        <title>Lachnoclostridium SNUG30370 gen.nov., sp.nov., isolated from human faeces.</title>
        <authorList>
            <person name="Seo B."/>
            <person name="Jeon K."/>
            <person name="Ko G."/>
        </authorList>
    </citation>
    <scope>NUCLEOTIDE SEQUENCE [LARGE SCALE GENOMIC DNA]</scope>
    <source>
        <strain evidence="3">SNUG30370</strain>
    </source>
</reference>
<accession>A0A2T3FYM0</accession>
<dbReference type="Pfam" id="PF07949">
    <property type="entry name" value="YbbR"/>
    <property type="match status" value="4"/>
</dbReference>
<dbReference type="AlphaFoldDB" id="A0A2T3FYM0"/>
<keyword evidence="1" id="KW-1133">Transmembrane helix</keyword>
<dbReference type="PANTHER" id="PTHR37804:SF1">
    <property type="entry name" value="CDAA REGULATORY PROTEIN CDAR"/>
    <property type="match status" value="1"/>
</dbReference>
<comment type="caution">
    <text evidence="2">The sequence shown here is derived from an EMBL/GenBank/DDBJ whole genome shotgun (WGS) entry which is preliminary data.</text>
</comment>
<protein>
    <recommendedName>
        <fullName evidence="4">YbbR-like domain-containing protein</fullName>
    </recommendedName>
</protein>
<proteinExistence type="predicted"/>
<evidence type="ECO:0000313" key="2">
    <source>
        <dbReference type="EMBL" id="PST40385.1"/>
    </source>
</evidence>
<name>A0A2T3FYM0_9FIRM</name>
<evidence type="ECO:0008006" key="4">
    <source>
        <dbReference type="Google" id="ProtNLM"/>
    </source>
</evidence>
<evidence type="ECO:0000256" key="1">
    <source>
        <dbReference type="SAM" id="Phobius"/>
    </source>
</evidence>
<keyword evidence="3" id="KW-1185">Reference proteome</keyword>
<organism evidence="2 3">
    <name type="scientific">Faecalibacillus faecis</name>
    <dbReference type="NCBI Taxonomy" id="1982628"/>
    <lineage>
        <taxon>Bacteria</taxon>
        <taxon>Bacillati</taxon>
        <taxon>Bacillota</taxon>
        <taxon>Erysipelotrichia</taxon>
        <taxon>Erysipelotrichales</taxon>
        <taxon>Coprobacillaceae</taxon>
        <taxon>Faecalibacillus</taxon>
    </lineage>
</organism>
<gene>
    <name evidence="2" type="ORF">C7U55_07170</name>
</gene>
<dbReference type="InterPro" id="IPR012505">
    <property type="entry name" value="YbbR"/>
</dbReference>
<dbReference type="PANTHER" id="PTHR37804">
    <property type="entry name" value="CDAA REGULATORY PROTEIN CDAR"/>
    <property type="match status" value="1"/>
</dbReference>
<dbReference type="Gene3D" id="2.170.120.40">
    <property type="entry name" value="YbbR-like domain"/>
    <property type="match status" value="2"/>
</dbReference>
<feature type="transmembrane region" description="Helical" evidence="1">
    <location>
        <begin position="80"/>
        <end position="97"/>
    </location>
</feature>
<dbReference type="Proteomes" id="UP000241201">
    <property type="component" value="Unassembled WGS sequence"/>
</dbReference>
<dbReference type="InterPro" id="IPR053154">
    <property type="entry name" value="c-di-AMP_regulator"/>
</dbReference>
<keyword evidence="1" id="KW-0472">Membrane</keyword>